<organism evidence="14 15">
    <name type="scientific">Meripilus lineatus</name>
    <dbReference type="NCBI Taxonomy" id="2056292"/>
    <lineage>
        <taxon>Eukaryota</taxon>
        <taxon>Fungi</taxon>
        <taxon>Dikarya</taxon>
        <taxon>Basidiomycota</taxon>
        <taxon>Agaricomycotina</taxon>
        <taxon>Agaricomycetes</taxon>
        <taxon>Polyporales</taxon>
        <taxon>Meripilaceae</taxon>
        <taxon>Meripilus</taxon>
    </lineage>
</organism>
<dbReference type="Gene3D" id="1.25.40.40">
    <property type="entry name" value="Cytochrome c oxidase, subunit Va/VI"/>
    <property type="match status" value="1"/>
</dbReference>
<evidence type="ECO:0000313" key="15">
    <source>
        <dbReference type="Proteomes" id="UP001212997"/>
    </source>
</evidence>
<evidence type="ECO:0000256" key="4">
    <source>
        <dbReference type="ARBA" id="ARBA00022617"/>
    </source>
</evidence>
<evidence type="ECO:0000256" key="1">
    <source>
        <dbReference type="ARBA" id="ARBA00004443"/>
    </source>
</evidence>
<keyword evidence="8 13" id="KW-0408">Iron</keyword>
<dbReference type="FunFam" id="1.25.40.40:FF:000001">
    <property type="entry name" value="Cytochrome c oxidase subunit VI"/>
    <property type="match status" value="1"/>
</dbReference>
<dbReference type="PANTHER" id="PTHR14200:SF11">
    <property type="entry name" value="CYTOCHROME C OXIDASE SUBUNIT 5A, MITOCHONDRIAL"/>
    <property type="match status" value="1"/>
</dbReference>
<proteinExistence type="inferred from homology"/>
<evidence type="ECO:0000256" key="12">
    <source>
        <dbReference type="ARBA" id="ARBA00082700"/>
    </source>
</evidence>
<keyword evidence="4 13" id="KW-0349">Heme</keyword>
<evidence type="ECO:0000256" key="7">
    <source>
        <dbReference type="ARBA" id="ARBA00022946"/>
    </source>
</evidence>
<gene>
    <name evidence="14" type="ORF">NLI96_g6506</name>
</gene>
<evidence type="ECO:0000256" key="6">
    <source>
        <dbReference type="ARBA" id="ARBA00022792"/>
    </source>
</evidence>
<evidence type="ECO:0000256" key="8">
    <source>
        <dbReference type="ARBA" id="ARBA00023004"/>
    </source>
</evidence>
<keyword evidence="9 13" id="KW-0496">Mitochondrion</keyword>
<keyword evidence="6 13" id="KW-0999">Mitochondrion inner membrane</keyword>
<evidence type="ECO:0000256" key="13">
    <source>
        <dbReference type="RuleBase" id="RU368103"/>
    </source>
</evidence>
<protein>
    <recommendedName>
        <fullName evidence="11 13">Cytochrome c oxidase subunit 6, mitochondrial</fullName>
    </recommendedName>
    <alternativeName>
        <fullName evidence="12 13">Cytochrome c oxidase polypeptide VI</fullName>
    </alternativeName>
</protein>
<dbReference type="GO" id="GO:0005743">
    <property type="term" value="C:mitochondrial inner membrane"/>
    <property type="evidence" value="ECO:0007669"/>
    <property type="project" value="UniProtKB-SubCell"/>
</dbReference>
<dbReference type="SUPFAM" id="SSF48479">
    <property type="entry name" value="Cytochrome c oxidase subunit E"/>
    <property type="match status" value="1"/>
</dbReference>
<name>A0AAD5YFV7_9APHY</name>
<dbReference type="GO" id="GO:0046872">
    <property type="term" value="F:metal ion binding"/>
    <property type="evidence" value="ECO:0007669"/>
    <property type="project" value="UniProtKB-UniRule"/>
</dbReference>
<dbReference type="InterPro" id="IPR003204">
    <property type="entry name" value="Cyt_c_oxidase_su5A/6"/>
</dbReference>
<evidence type="ECO:0000313" key="14">
    <source>
        <dbReference type="EMBL" id="KAJ3483163.1"/>
    </source>
</evidence>
<dbReference type="GO" id="GO:0045277">
    <property type="term" value="C:respiratory chain complex IV"/>
    <property type="evidence" value="ECO:0007669"/>
    <property type="project" value="UniProtKB-UniRule"/>
</dbReference>
<comment type="caution">
    <text evidence="14">The sequence shown here is derived from an EMBL/GenBank/DDBJ whole genome shotgun (WGS) entry which is preliminary data.</text>
</comment>
<keyword evidence="10 13" id="KW-0472">Membrane</keyword>
<evidence type="ECO:0000256" key="11">
    <source>
        <dbReference type="ARBA" id="ARBA00070174"/>
    </source>
</evidence>
<dbReference type="PANTHER" id="PTHR14200">
    <property type="entry name" value="CYTOCHROME C OXIDASE POLYPEPTIDE"/>
    <property type="match status" value="1"/>
</dbReference>
<dbReference type="AlphaFoldDB" id="A0AAD5YFV7"/>
<comment type="similarity">
    <text evidence="3 13">Belongs to the cytochrome c oxidase subunit 5A family.</text>
</comment>
<keyword evidence="7 13" id="KW-0809">Transit peptide</keyword>
<comment type="subunit">
    <text evidence="13">Component of the cytochrome c oxidase (complex IV, CIV), a multisubunit enzyme composed of a catalytic core of 3 subunits and several supernumerary subunits.</text>
</comment>
<dbReference type="CDD" id="cd00923">
    <property type="entry name" value="Cyt_c_Oxidase_Va"/>
    <property type="match status" value="1"/>
</dbReference>
<dbReference type="Proteomes" id="UP001212997">
    <property type="component" value="Unassembled WGS sequence"/>
</dbReference>
<evidence type="ECO:0000256" key="9">
    <source>
        <dbReference type="ARBA" id="ARBA00023128"/>
    </source>
</evidence>
<dbReference type="EMBL" id="JANAWD010000239">
    <property type="protein sequence ID" value="KAJ3483163.1"/>
    <property type="molecule type" value="Genomic_DNA"/>
</dbReference>
<keyword evidence="15" id="KW-1185">Reference proteome</keyword>
<evidence type="ECO:0000256" key="2">
    <source>
        <dbReference type="ARBA" id="ARBA00004673"/>
    </source>
</evidence>
<accession>A0AAD5YFV7</accession>
<evidence type="ECO:0000256" key="10">
    <source>
        <dbReference type="ARBA" id="ARBA00023136"/>
    </source>
</evidence>
<dbReference type="Pfam" id="PF02284">
    <property type="entry name" value="COX5A"/>
    <property type="match status" value="1"/>
</dbReference>
<keyword evidence="5 13" id="KW-0479">Metal-binding</keyword>
<comment type="function">
    <text evidence="13">Component of the cytochrome c oxidase, the last enzyme in the mitochondrial electron transport chain which drives oxidative phosphorylation. The respiratory chain contains 3 multisubunit complexes succinate dehydrogenase (complex II, CII), ubiquinol-cytochrome c oxidoreductase (cytochrome b-c1 complex, complex III, CIII) and cytochrome c oxidase (complex IV, CIV), that cooperate to transfer electrons derived from NADH and succinate to molecular oxygen, creating an electrochemical gradient over the inner membrane that drives transmembrane transport and the ATP synthase. Cytochrome c oxidase is the component of the respiratory chain that catalyzes the reduction of oxygen to water. Electrons originating from reduced cytochrome c in the intermembrane space (IMS) are transferred via the dinuclear copper A center (CU(A)) of subunit 2 and heme A of subunit 1 to the active site in subunit 1, a binuclear center (BNC) formed by heme A3 and copper B (CU(B)). The BNC reduces molecular oxygen to 2 water molecules using 4 electrons from cytochrome c in the IMS and 4 protons from the mitochondrial matrix.</text>
</comment>
<reference evidence="14" key="1">
    <citation type="submission" date="2022-07" db="EMBL/GenBank/DDBJ databases">
        <title>Genome Sequence of Physisporinus lineatus.</title>
        <authorList>
            <person name="Buettner E."/>
        </authorList>
    </citation>
    <scope>NUCLEOTIDE SEQUENCE</scope>
    <source>
        <strain evidence="14">VT162</strain>
    </source>
</reference>
<comment type="subcellular location">
    <subcellularLocation>
        <location evidence="1 13">Mitochondrion inner membrane</location>
        <topology evidence="1 13">Peripheral membrane protein</topology>
        <orientation evidence="1 13">Matrix side</orientation>
    </subcellularLocation>
</comment>
<evidence type="ECO:0000256" key="5">
    <source>
        <dbReference type="ARBA" id="ARBA00022723"/>
    </source>
</evidence>
<dbReference type="InterPro" id="IPR036545">
    <property type="entry name" value="Cyt_c_oxidase_su5A/6_sf"/>
</dbReference>
<evidence type="ECO:0000256" key="3">
    <source>
        <dbReference type="ARBA" id="ARBA00007972"/>
    </source>
</evidence>
<dbReference type="GO" id="GO:0006123">
    <property type="term" value="P:mitochondrial electron transport, cytochrome c to oxygen"/>
    <property type="evidence" value="ECO:0007669"/>
    <property type="project" value="UniProtKB-UniRule"/>
</dbReference>
<sequence>MSVMRTQMLATLLRARPTATRVAPILARPSSSAHGQETFESFTERYVNFFTSAQDLFEVQRGLNNCFAHDLVPAPSVIEAALRAARRVNDYSTAVRVFEGVKEKVENQQQYQQYLEELKSVREELGASQNFNPSSIELVVTPFDACRY</sequence>
<comment type="pathway">
    <text evidence="2 13">Energy metabolism; oxidative phosphorylation.</text>
</comment>